<evidence type="ECO:0000313" key="2">
    <source>
        <dbReference type="Proteomes" id="UP000324927"/>
    </source>
</evidence>
<dbReference type="InterPro" id="IPR022243">
    <property type="entry name" value="DUF3768"/>
</dbReference>
<reference evidence="1 2" key="1">
    <citation type="submission" date="2019-08" db="EMBL/GenBank/DDBJ databases">
        <authorList>
            <person name="Grouzdev D."/>
            <person name="Tikhonova E."/>
            <person name="Kravchenko I."/>
        </authorList>
    </citation>
    <scope>NUCLEOTIDE SEQUENCE [LARGE SCALE GENOMIC DNA]</scope>
    <source>
        <strain evidence="1 2">59b</strain>
    </source>
</reference>
<dbReference type="Pfam" id="PF12599">
    <property type="entry name" value="DUF3768"/>
    <property type="match status" value="1"/>
</dbReference>
<dbReference type="Proteomes" id="UP000324927">
    <property type="component" value="Unassembled WGS sequence"/>
</dbReference>
<dbReference type="AlphaFoldDB" id="A0A5A9GL03"/>
<comment type="caution">
    <text evidence="1">The sequence shown here is derived from an EMBL/GenBank/DDBJ whole genome shotgun (WGS) entry which is preliminary data.</text>
</comment>
<sequence length="36" mass="4199">MWKINYYYPTMSYLSSDAADPSSCVRVLTIMLADEY</sequence>
<name>A0A5A9GL03_AZOLI</name>
<dbReference type="EMBL" id="VTTN01000009">
    <property type="protein sequence ID" value="KAA0593959.1"/>
    <property type="molecule type" value="Genomic_DNA"/>
</dbReference>
<gene>
    <name evidence="1" type="ORF">FZ942_21205</name>
</gene>
<evidence type="ECO:0000313" key="1">
    <source>
        <dbReference type="EMBL" id="KAA0593959.1"/>
    </source>
</evidence>
<keyword evidence="2" id="KW-1185">Reference proteome</keyword>
<organism evidence="1 2">
    <name type="scientific">Azospirillum lipoferum</name>
    <dbReference type="NCBI Taxonomy" id="193"/>
    <lineage>
        <taxon>Bacteria</taxon>
        <taxon>Pseudomonadati</taxon>
        <taxon>Pseudomonadota</taxon>
        <taxon>Alphaproteobacteria</taxon>
        <taxon>Rhodospirillales</taxon>
        <taxon>Azospirillaceae</taxon>
        <taxon>Azospirillum</taxon>
    </lineage>
</organism>
<dbReference type="OrthoDB" id="1495368at2"/>
<proteinExistence type="predicted"/>
<accession>A0A5A9GL03</accession>
<dbReference type="RefSeq" id="WP_149233079.1">
    <property type="nucleotide sequence ID" value="NZ_JALJXJ010000009.1"/>
</dbReference>
<protein>
    <submittedName>
        <fullName evidence="1">DUF3768 domain-containing protein</fullName>
    </submittedName>
</protein>